<comment type="caution">
    <text evidence="2">The sequence shown here is derived from an EMBL/GenBank/DDBJ whole genome shotgun (WGS) entry which is preliminary data.</text>
</comment>
<dbReference type="AlphaFoldDB" id="A0AAD5LXV9"/>
<accession>A0AAD5LXV9</accession>
<sequence>MVPAAMVFIVALLTIAASPQISFGDRMVRLEKTSYVLRRRSPMSLVDEVAGLSLTRRLFVRSWKYPGYKAMQVDNQVGHRHSFVSGDSLSHYNSLDCLGII</sequence>
<evidence type="ECO:0000313" key="3">
    <source>
        <dbReference type="Proteomes" id="UP001196413"/>
    </source>
</evidence>
<dbReference type="EMBL" id="JAHQIW010000545">
    <property type="protein sequence ID" value="KAJ1348722.1"/>
    <property type="molecule type" value="Genomic_DNA"/>
</dbReference>
<organism evidence="2 3">
    <name type="scientific">Parelaphostrongylus tenuis</name>
    <name type="common">Meningeal worm</name>
    <dbReference type="NCBI Taxonomy" id="148309"/>
    <lineage>
        <taxon>Eukaryota</taxon>
        <taxon>Metazoa</taxon>
        <taxon>Ecdysozoa</taxon>
        <taxon>Nematoda</taxon>
        <taxon>Chromadorea</taxon>
        <taxon>Rhabditida</taxon>
        <taxon>Rhabditina</taxon>
        <taxon>Rhabditomorpha</taxon>
        <taxon>Strongyloidea</taxon>
        <taxon>Metastrongylidae</taxon>
        <taxon>Parelaphostrongylus</taxon>
    </lineage>
</organism>
<protein>
    <submittedName>
        <fullName evidence="2">Uncharacterized protein</fullName>
    </submittedName>
</protein>
<name>A0AAD5LXV9_PARTN</name>
<evidence type="ECO:0000313" key="2">
    <source>
        <dbReference type="EMBL" id="KAJ1348722.1"/>
    </source>
</evidence>
<gene>
    <name evidence="2" type="ORF">KIN20_004088</name>
</gene>
<feature type="chain" id="PRO_5041944525" evidence="1">
    <location>
        <begin position="25"/>
        <end position="101"/>
    </location>
</feature>
<dbReference type="Proteomes" id="UP001196413">
    <property type="component" value="Unassembled WGS sequence"/>
</dbReference>
<feature type="signal peptide" evidence="1">
    <location>
        <begin position="1"/>
        <end position="24"/>
    </location>
</feature>
<keyword evidence="1" id="KW-0732">Signal</keyword>
<evidence type="ECO:0000256" key="1">
    <source>
        <dbReference type="SAM" id="SignalP"/>
    </source>
</evidence>
<reference evidence="2" key="1">
    <citation type="submission" date="2021-06" db="EMBL/GenBank/DDBJ databases">
        <title>Parelaphostrongylus tenuis whole genome reference sequence.</title>
        <authorList>
            <person name="Garwood T.J."/>
            <person name="Larsen P.A."/>
            <person name="Fountain-Jones N.M."/>
            <person name="Garbe J.R."/>
            <person name="Macchietto M.G."/>
            <person name="Kania S.A."/>
            <person name="Gerhold R.W."/>
            <person name="Richards J.E."/>
            <person name="Wolf T.M."/>
        </authorList>
    </citation>
    <scope>NUCLEOTIDE SEQUENCE</scope>
    <source>
        <strain evidence="2">MNPRO001-30</strain>
        <tissue evidence="2">Meninges</tissue>
    </source>
</reference>
<keyword evidence="3" id="KW-1185">Reference proteome</keyword>
<proteinExistence type="predicted"/>